<sequence length="115" mass="12434">MDLIAVSLPLFLVDCRIKSTDTLAYPKASFGPALELSRSPSPRVFHQHKATKMLTGLGSGSSSNKKNINTNTTGTCSDMLTYGCRPLLATSCAPLPSSSHHRRRCGEGERKGREI</sequence>
<dbReference type="EMBL" id="AP004753">
    <property type="protein sequence ID" value="BAD27905.1"/>
    <property type="molecule type" value="Genomic_DNA"/>
</dbReference>
<evidence type="ECO:0000313" key="2">
    <source>
        <dbReference type="EMBL" id="BAD27905.1"/>
    </source>
</evidence>
<proteinExistence type="predicted"/>
<feature type="compositionally biased region" description="Basic and acidic residues" evidence="1">
    <location>
        <begin position="105"/>
        <end position="115"/>
    </location>
</feature>
<dbReference type="AlphaFoldDB" id="Q6ETW5"/>
<protein>
    <submittedName>
        <fullName evidence="2">Uncharacterized protein</fullName>
    </submittedName>
</protein>
<dbReference type="Proteomes" id="UP000000763">
    <property type="component" value="Chromosome 2"/>
</dbReference>
<feature type="region of interest" description="Disordered" evidence="1">
    <location>
        <begin position="93"/>
        <end position="115"/>
    </location>
</feature>
<reference evidence="3" key="2">
    <citation type="journal article" date="2008" name="Nucleic Acids Res.">
        <title>The rice annotation project database (RAP-DB): 2008 update.</title>
        <authorList>
            <consortium name="The rice annotation project (RAP)"/>
        </authorList>
    </citation>
    <scope>GENOME REANNOTATION</scope>
    <source>
        <strain evidence="3">cv. Nipponbare</strain>
    </source>
</reference>
<gene>
    <name evidence="2" type="primary">P0508B05.9</name>
</gene>
<evidence type="ECO:0000313" key="3">
    <source>
        <dbReference type="Proteomes" id="UP000000763"/>
    </source>
</evidence>
<evidence type="ECO:0000256" key="1">
    <source>
        <dbReference type="SAM" id="MobiDB-lite"/>
    </source>
</evidence>
<reference evidence="3" key="1">
    <citation type="journal article" date="2005" name="Nature">
        <title>The map-based sequence of the rice genome.</title>
        <authorList>
            <consortium name="International rice genome sequencing project (IRGSP)"/>
            <person name="Matsumoto T."/>
            <person name="Wu J."/>
            <person name="Kanamori H."/>
            <person name="Katayose Y."/>
            <person name="Fujisawa M."/>
            <person name="Namiki N."/>
            <person name="Mizuno H."/>
            <person name="Yamamoto K."/>
            <person name="Antonio B.A."/>
            <person name="Baba T."/>
            <person name="Sakata K."/>
            <person name="Nagamura Y."/>
            <person name="Aoki H."/>
            <person name="Arikawa K."/>
            <person name="Arita K."/>
            <person name="Bito T."/>
            <person name="Chiden Y."/>
            <person name="Fujitsuka N."/>
            <person name="Fukunaka R."/>
            <person name="Hamada M."/>
            <person name="Harada C."/>
            <person name="Hayashi A."/>
            <person name="Hijishita S."/>
            <person name="Honda M."/>
            <person name="Hosokawa S."/>
            <person name="Ichikawa Y."/>
            <person name="Idonuma A."/>
            <person name="Iijima M."/>
            <person name="Ikeda M."/>
            <person name="Ikeno M."/>
            <person name="Ito K."/>
            <person name="Ito S."/>
            <person name="Ito T."/>
            <person name="Ito Y."/>
            <person name="Ito Y."/>
            <person name="Iwabuchi A."/>
            <person name="Kamiya K."/>
            <person name="Karasawa W."/>
            <person name="Kurita K."/>
            <person name="Katagiri S."/>
            <person name="Kikuta A."/>
            <person name="Kobayashi H."/>
            <person name="Kobayashi N."/>
            <person name="Machita K."/>
            <person name="Maehara T."/>
            <person name="Masukawa M."/>
            <person name="Mizubayashi T."/>
            <person name="Mukai Y."/>
            <person name="Nagasaki H."/>
            <person name="Nagata Y."/>
            <person name="Naito S."/>
            <person name="Nakashima M."/>
            <person name="Nakama Y."/>
            <person name="Nakamichi Y."/>
            <person name="Nakamura M."/>
            <person name="Meguro A."/>
            <person name="Negishi M."/>
            <person name="Ohta I."/>
            <person name="Ohta T."/>
            <person name="Okamoto M."/>
            <person name="Ono N."/>
            <person name="Saji S."/>
            <person name="Sakaguchi M."/>
            <person name="Sakai K."/>
            <person name="Shibata M."/>
            <person name="Shimokawa T."/>
            <person name="Song J."/>
            <person name="Takazaki Y."/>
            <person name="Terasawa K."/>
            <person name="Tsugane M."/>
            <person name="Tsuji K."/>
            <person name="Ueda S."/>
            <person name="Waki K."/>
            <person name="Yamagata H."/>
            <person name="Yamamoto M."/>
            <person name="Yamamoto S."/>
            <person name="Yamane H."/>
            <person name="Yoshiki S."/>
            <person name="Yoshihara R."/>
            <person name="Yukawa K."/>
            <person name="Zhong H."/>
            <person name="Yano M."/>
            <person name="Yuan Q."/>
            <person name="Ouyang S."/>
            <person name="Liu J."/>
            <person name="Jones K.M."/>
            <person name="Gansberger K."/>
            <person name="Moffat K."/>
            <person name="Hill J."/>
            <person name="Bera J."/>
            <person name="Fadrosh D."/>
            <person name="Jin S."/>
            <person name="Johri S."/>
            <person name="Kim M."/>
            <person name="Overton L."/>
            <person name="Reardon M."/>
            <person name="Tsitrin T."/>
            <person name="Vuong H."/>
            <person name="Weaver B."/>
            <person name="Ciecko A."/>
            <person name="Tallon L."/>
            <person name="Jackson J."/>
            <person name="Pai G."/>
            <person name="Aken S.V."/>
            <person name="Utterback T."/>
            <person name="Reidmuller S."/>
            <person name="Feldblyum T."/>
            <person name="Hsiao J."/>
            <person name="Zismann V."/>
            <person name="Iobst S."/>
            <person name="de Vazeille A.R."/>
            <person name="Buell C.R."/>
            <person name="Ying K."/>
            <person name="Li Y."/>
            <person name="Lu T."/>
            <person name="Huang Y."/>
            <person name="Zhao Q."/>
            <person name="Feng Q."/>
            <person name="Zhang L."/>
            <person name="Zhu J."/>
            <person name="Weng Q."/>
            <person name="Mu J."/>
            <person name="Lu Y."/>
            <person name="Fan D."/>
            <person name="Liu Y."/>
            <person name="Guan J."/>
            <person name="Zhang Y."/>
            <person name="Yu S."/>
            <person name="Liu X."/>
            <person name="Zhang Y."/>
            <person name="Hong G."/>
            <person name="Han B."/>
            <person name="Choisne N."/>
            <person name="Demange N."/>
            <person name="Orjeda G."/>
            <person name="Samain S."/>
            <person name="Cattolico L."/>
            <person name="Pelletier E."/>
            <person name="Couloux A."/>
            <person name="Segurens B."/>
            <person name="Wincker P."/>
            <person name="D'Hont A."/>
            <person name="Scarpelli C."/>
            <person name="Weissenbach J."/>
            <person name="Salanoubat M."/>
            <person name="Quetier F."/>
            <person name="Yu Y."/>
            <person name="Kim H.R."/>
            <person name="Rambo T."/>
            <person name="Currie J."/>
            <person name="Collura K."/>
            <person name="Luo M."/>
            <person name="Yang T."/>
            <person name="Ammiraju J.S.S."/>
            <person name="Engler F."/>
            <person name="Soderlund C."/>
            <person name="Wing R.A."/>
            <person name="Palmer L.E."/>
            <person name="de la Bastide M."/>
            <person name="Spiegel L."/>
            <person name="Nascimento L."/>
            <person name="Zutavern T."/>
            <person name="O'Shaughnessy A."/>
            <person name="Dike S."/>
            <person name="Dedhia N."/>
            <person name="Preston R."/>
            <person name="Balija V."/>
            <person name="McCombie W.R."/>
            <person name="Chow T."/>
            <person name="Chen H."/>
            <person name="Chung M."/>
            <person name="Chen C."/>
            <person name="Shaw J."/>
            <person name="Wu H."/>
            <person name="Hsiao K."/>
            <person name="Chao Y."/>
            <person name="Chu M."/>
            <person name="Cheng C."/>
            <person name="Hour A."/>
            <person name="Lee P."/>
            <person name="Lin S."/>
            <person name="Lin Y."/>
            <person name="Liou J."/>
            <person name="Liu S."/>
            <person name="Hsing Y."/>
            <person name="Raghuvanshi S."/>
            <person name="Mohanty A."/>
            <person name="Bharti A.K."/>
            <person name="Gaur A."/>
            <person name="Gupta V."/>
            <person name="Kumar D."/>
            <person name="Ravi V."/>
            <person name="Vij S."/>
            <person name="Kapur A."/>
            <person name="Khurana P."/>
            <person name="Khurana P."/>
            <person name="Khurana J.P."/>
            <person name="Tyagi A.K."/>
            <person name="Gaikwad K."/>
            <person name="Singh A."/>
            <person name="Dalal V."/>
            <person name="Srivastava S."/>
            <person name="Dixit A."/>
            <person name="Pal A.K."/>
            <person name="Ghazi I.A."/>
            <person name="Yadav M."/>
            <person name="Pandit A."/>
            <person name="Bhargava A."/>
            <person name="Sureshbabu K."/>
            <person name="Batra K."/>
            <person name="Sharma T.R."/>
            <person name="Mohapatra T."/>
            <person name="Singh N.K."/>
            <person name="Messing J."/>
            <person name="Nelson A.B."/>
            <person name="Fuks G."/>
            <person name="Kavchok S."/>
            <person name="Keizer G."/>
            <person name="Linton E."/>
            <person name="Llaca V."/>
            <person name="Song R."/>
            <person name="Tanyolac B."/>
            <person name="Young S."/>
            <person name="Ho-Il K."/>
            <person name="Hahn J.H."/>
            <person name="Sangsakoo G."/>
            <person name="Vanavichit A."/>
            <person name="de Mattos Luiz.A.T."/>
            <person name="Zimmer P.D."/>
            <person name="Malone G."/>
            <person name="Dellagostin O."/>
            <person name="de Oliveira A.C."/>
            <person name="Bevan M."/>
            <person name="Bancroft I."/>
            <person name="Minx P."/>
            <person name="Cordum H."/>
            <person name="Wilson R."/>
            <person name="Cheng Z."/>
            <person name="Jin W."/>
            <person name="Jiang J."/>
            <person name="Leong S.A."/>
            <person name="Iwama H."/>
            <person name="Gojobori T."/>
            <person name="Itoh T."/>
            <person name="Niimura Y."/>
            <person name="Fujii Y."/>
            <person name="Habara T."/>
            <person name="Sakai H."/>
            <person name="Sato Y."/>
            <person name="Wilson G."/>
            <person name="Kumar K."/>
            <person name="McCouch S."/>
            <person name="Juretic N."/>
            <person name="Hoen D."/>
            <person name="Wright S."/>
            <person name="Bruskiewich R."/>
            <person name="Bureau T."/>
            <person name="Miyao A."/>
            <person name="Hirochika H."/>
            <person name="Nishikawa T."/>
            <person name="Kadowaki K."/>
            <person name="Sugiura M."/>
            <person name="Burr B."/>
            <person name="Sasaki T."/>
        </authorList>
    </citation>
    <scope>NUCLEOTIDE SEQUENCE [LARGE SCALE GENOMIC DNA]</scope>
    <source>
        <strain evidence="3">cv. Nipponbare</strain>
    </source>
</reference>
<accession>Q6ETW5</accession>
<name>Q6ETW5_ORYSJ</name>
<organism evidence="2 3">
    <name type="scientific">Oryza sativa subsp. japonica</name>
    <name type="common">Rice</name>
    <dbReference type="NCBI Taxonomy" id="39947"/>
    <lineage>
        <taxon>Eukaryota</taxon>
        <taxon>Viridiplantae</taxon>
        <taxon>Streptophyta</taxon>
        <taxon>Embryophyta</taxon>
        <taxon>Tracheophyta</taxon>
        <taxon>Spermatophyta</taxon>
        <taxon>Magnoliopsida</taxon>
        <taxon>Liliopsida</taxon>
        <taxon>Poales</taxon>
        <taxon>Poaceae</taxon>
        <taxon>BOP clade</taxon>
        <taxon>Oryzoideae</taxon>
        <taxon>Oryzeae</taxon>
        <taxon>Oryzinae</taxon>
        <taxon>Oryza</taxon>
        <taxon>Oryza sativa</taxon>
    </lineage>
</organism>